<reference evidence="20 21" key="2">
    <citation type="submission" date="2016-05" db="EMBL/GenBank/DDBJ databases">
        <title>Lineage-specific infection strategies underlie the spectrum of fungal disease in amphibians.</title>
        <authorList>
            <person name="Cuomo C.A."/>
            <person name="Farrer R.A."/>
            <person name="James T."/>
            <person name="Longcore J."/>
            <person name="Birren B."/>
        </authorList>
    </citation>
    <scope>NUCLEOTIDE SEQUENCE [LARGE SCALE GENOMIC DNA]</scope>
    <source>
        <strain evidence="20 21">JEL423</strain>
    </source>
</reference>
<dbReference type="InterPro" id="IPR014387">
    <property type="entry name" value="CDP_diag_ino_3_P_euk"/>
</dbReference>
<keyword evidence="10" id="KW-0460">Magnesium</keyword>
<keyword evidence="14 17" id="KW-0594">Phospholipid biosynthesis</keyword>
<organism evidence="20 21">
    <name type="scientific">Batrachochytrium dendrobatidis (strain JEL423)</name>
    <dbReference type="NCBI Taxonomy" id="403673"/>
    <lineage>
        <taxon>Eukaryota</taxon>
        <taxon>Fungi</taxon>
        <taxon>Fungi incertae sedis</taxon>
        <taxon>Chytridiomycota</taxon>
        <taxon>Chytridiomycota incertae sedis</taxon>
        <taxon>Chytridiomycetes</taxon>
        <taxon>Rhizophydiales</taxon>
        <taxon>Rhizophydiales incertae sedis</taxon>
        <taxon>Batrachochytrium</taxon>
    </lineage>
</organism>
<dbReference type="InterPro" id="IPR048254">
    <property type="entry name" value="CDP_ALCOHOL_P_TRANSF_CS"/>
</dbReference>
<dbReference type="Pfam" id="PF01066">
    <property type="entry name" value="CDP-OH_P_transf"/>
    <property type="match status" value="1"/>
</dbReference>
<evidence type="ECO:0000256" key="9">
    <source>
        <dbReference type="ARBA" id="ARBA00022723"/>
    </source>
</evidence>
<keyword evidence="16 17" id="KW-1208">Phospholipid metabolism</keyword>
<evidence type="ECO:0000313" key="21">
    <source>
        <dbReference type="Proteomes" id="UP000077115"/>
    </source>
</evidence>
<dbReference type="InterPro" id="IPR000462">
    <property type="entry name" value="CDP-OH_P_trans"/>
</dbReference>
<evidence type="ECO:0000256" key="5">
    <source>
        <dbReference type="ARBA" id="ARBA00013212"/>
    </source>
</evidence>
<comment type="subcellular location">
    <subcellularLocation>
        <location evidence="3">Membrane</location>
        <topology evidence="3">Multi-pass membrane protein</topology>
    </subcellularLocation>
</comment>
<evidence type="ECO:0000256" key="6">
    <source>
        <dbReference type="ARBA" id="ARBA00022516"/>
    </source>
</evidence>
<evidence type="ECO:0000256" key="17">
    <source>
        <dbReference type="PIRNR" id="PIRNR000848"/>
    </source>
</evidence>
<dbReference type="PROSITE" id="PS00379">
    <property type="entry name" value="CDP_ALCOHOL_P_TRANSF"/>
    <property type="match status" value="1"/>
</dbReference>
<keyword evidence="7 17" id="KW-0808">Transferase</keyword>
<comment type="cofactor">
    <cofactor evidence="1">
        <name>Mn(2+)</name>
        <dbReference type="ChEBI" id="CHEBI:29035"/>
    </cofactor>
</comment>
<gene>
    <name evidence="20" type="ORF">BDEG_25981</name>
</gene>
<protein>
    <recommendedName>
        <fullName evidence="5 17">CDP-diacylglycerol--inositol 3-phosphatidyltransferase</fullName>
        <ecNumber evidence="5 17">2.7.8.11</ecNumber>
    </recommendedName>
</protein>
<comment type="similarity">
    <text evidence="4 17 18">Belongs to the CDP-alcohol phosphatidyltransferase class-I family.</text>
</comment>
<dbReference type="GO" id="GO:0046872">
    <property type="term" value="F:metal ion binding"/>
    <property type="evidence" value="ECO:0007669"/>
    <property type="project" value="UniProtKB-KW"/>
</dbReference>
<dbReference type="EC" id="2.7.8.11" evidence="5 17"/>
<keyword evidence="11 19" id="KW-1133">Transmembrane helix</keyword>
<dbReference type="VEuPathDB" id="FungiDB:BDEG_25981"/>
<evidence type="ECO:0000313" key="20">
    <source>
        <dbReference type="EMBL" id="OAJ42529.1"/>
    </source>
</evidence>
<evidence type="ECO:0000256" key="3">
    <source>
        <dbReference type="ARBA" id="ARBA00004141"/>
    </source>
</evidence>
<evidence type="ECO:0000256" key="8">
    <source>
        <dbReference type="ARBA" id="ARBA00022692"/>
    </source>
</evidence>
<dbReference type="OrthoDB" id="10251079at2759"/>
<evidence type="ECO:0000256" key="14">
    <source>
        <dbReference type="ARBA" id="ARBA00023209"/>
    </source>
</evidence>
<dbReference type="GO" id="GO:0016020">
    <property type="term" value="C:membrane"/>
    <property type="evidence" value="ECO:0007669"/>
    <property type="project" value="UniProtKB-SubCell"/>
</dbReference>
<evidence type="ECO:0000256" key="2">
    <source>
        <dbReference type="ARBA" id="ARBA00001946"/>
    </source>
</evidence>
<dbReference type="Gene3D" id="1.20.120.1760">
    <property type="match status" value="1"/>
</dbReference>
<evidence type="ECO:0000256" key="1">
    <source>
        <dbReference type="ARBA" id="ARBA00001936"/>
    </source>
</evidence>
<dbReference type="GO" id="GO:0003881">
    <property type="term" value="F:CDP-diacylglycerol-inositol 3-phosphatidyltransferase activity"/>
    <property type="evidence" value="ECO:0007669"/>
    <property type="project" value="UniProtKB-UniRule"/>
</dbReference>
<comment type="cofactor">
    <cofactor evidence="2">
        <name>Mg(2+)</name>
        <dbReference type="ChEBI" id="CHEBI:18420"/>
    </cofactor>
</comment>
<evidence type="ECO:0000256" key="16">
    <source>
        <dbReference type="ARBA" id="ARBA00023264"/>
    </source>
</evidence>
<feature type="transmembrane region" description="Helical" evidence="19">
    <location>
        <begin position="181"/>
        <end position="204"/>
    </location>
</feature>
<dbReference type="PANTHER" id="PTHR15362">
    <property type="entry name" value="PHOSPHATIDYLINOSITOL SYNTHASE"/>
    <property type="match status" value="1"/>
</dbReference>
<keyword evidence="13 17" id="KW-0472">Membrane</keyword>
<evidence type="ECO:0000256" key="19">
    <source>
        <dbReference type="SAM" id="Phobius"/>
    </source>
</evidence>
<evidence type="ECO:0000256" key="15">
    <source>
        <dbReference type="ARBA" id="ARBA00023211"/>
    </source>
</evidence>
<evidence type="ECO:0000256" key="10">
    <source>
        <dbReference type="ARBA" id="ARBA00022842"/>
    </source>
</evidence>
<evidence type="ECO:0000256" key="7">
    <source>
        <dbReference type="ARBA" id="ARBA00022679"/>
    </source>
</evidence>
<dbReference type="STRING" id="403673.A0A177WQY7"/>
<dbReference type="GO" id="GO:0006661">
    <property type="term" value="P:phosphatidylinositol biosynthetic process"/>
    <property type="evidence" value="ECO:0007669"/>
    <property type="project" value="TreeGrafter"/>
</dbReference>
<keyword evidence="6 17" id="KW-0444">Lipid biosynthesis</keyword>
<dbReference type="InterPro" id="IPR043130">
    <property type="entry name" value="CDP-OH_PTrfase_TM_dom"/>
</dbReference>
<evidence type="ECO:0000256" key="11">
    <source>
        <dbReference type="ARBA" id="ARBA00022989"/>
    </source>
</evidence>
<dbReference type="FunFam" id="1.20.120.1760:FF:000003">
    <property type="entry name" value="CDP-diacylglycerol--inositol 3-phosphatidyltransferase"/>
    <property type="match status" value="1"/>
</dbReference>
<keyword evidence="12 17" id="KW-0443">Lipid metabolism</keyword>
<dbReference type="EMBL" id="DS022308">
    <property type="protein sequence ID" value="OAJ42529.1"/>
    <property type="molecule type" value="Genomic_DNA"/>
</dbReference>
<dbReference type="PIRSF" id="PIRSF000848">
    <property type="entry name" value="CDP_diag_ino_3_P"/>
    <property type="match status" value="1"/>
</dbReference>
<dbReference type="GO" id="GO:0005794">
    <property type="term" value="C:Golgi apparatus"/>
    <property type="evidence" value="ECO:0007669"/>
    <property type="project" value="TreeGrafter"/>
</dbReference>
<dbReference type="PANTHER" id="PTHR15362:SF4">
    <property type="entry name" value="CDP-DIACYLGLYCEROL--INOSITOL 3-PHOSPHATIDYLTRANSFERASE"/>
    <property type="match status" value="1"/>
</dbReference>
<evidence type="ECO:0000256" key="18">
    <source>
        <dbReference type="RuleBase" id="RU003750"/>
    </source>
</evidence>
<feature type="transmembrane region" description="Helical" evidence="19">
    <location>
        <begin position="20"/>
        <end position="42"/>
    </location>
</feature>
<evidence type="ECO:0000256" key="13">
    <source>
        <dbReference type="ARBA" id="ARBA00023136"/>
    </source>
</evidence>
<reference evidence="20 21" key="1">
    <citation type="submission" date="2006-10" db="EMBL/GenBank/DDBJ databases">
        <title>The Genome Sequence of Batrachochytrium dendrobatidis JEL423.</title>
        <authorList>
            <consortium name="The Broad Institute Genome Sequencing Platform"/>
            <person name="Birren B."/>
            <person name="Lander E."/>
            <person name="Galagan J."/>
            <person name="Cuomo C."/>
            <person name="Devon K."/>
            <person name="Jaffe D."/>
            <person name="Butler J."/>
            <person name="Alvarez P."/>
            <person name="Gnerre S."/>
            <person name="Grabherr M."/>
            <person name="Kleber M."/>
            <person name="Mauceli E."/>
            <person name="Brockman W."/>
            <person name="Young S."/>
            <person name="LaButti K."/>
            <person name="Sykes S."/>
            <person name="DeCaprio D."/>
            <person name="Crawford M."/>
            <person name="Koehrsen M."/>
            <person name="Engels R."/>
            <person name="Montgomery P."/>
            <person name="Pearson M."/>
            <person name="Howarth C."/>
            <person name="Larson L."/>
            <person name="White J."/>
            <person name="O'Leary S."/>
            <person name="Kodira C."/>
            <person name="Zeng Q."/>
            <person name="Yandava C."/>
            <person name="Alvarado L."/>
            <person name="Longcore J."/>
            <person name="James T."/>
        </authorList>
    </citation>
    <scope>NUCLEOTIDE SEQUENCE [LARGE SCALE GENOMIC DNA]</scope>
    <source>
        <strain evidence="20 21">JEL423</strain>
    </source>
</reference>
<name>A0A177WQY7_BATDL</name>
<feature type="transmembrane region" description="Helical" evidence="19">
    <location>
        <begin position="152"/>
        <end position="169"/>
    </location>
</feature>
<evidence type="ECO:0000256" key="4">
    <source>
        <dbReference type="ARBA" id="ARBA00010441"/>
    </source>
</evidence>
<keyword evidence="15" id="KW-0464">Manganese</keyword>
<evidence type="ECO:0000256" key="12">
    <source>
        <dbReference type="ARBA" id="ARBA00023098"/>
    </source>
</evidence>
<dbReference type="AlphaFoldDB" id="A0A177WQY7"/>
<keyword evidence="9" id="KW-0479">Metal-binding</keyword>
<dbReference type="Proteomes" id="UP000077115">
    <property type="component" value="Unassembled WGS sequence"/>
</dbReference>
<proteinExistence type="inferred from homology"/>
<dbReference type="eggNOG" id="KOG3240">
    <property type="taxonomic scope" value="Eukaryota"/>
</dbReference>
<keyword evidence="8 19" id="KW-0812">Transmembrane</keyword>
<accession>A0A177WQY7</accession>
<sequence length="242" mass="26713">MSKTSMSSRSCAPPSENVFLFVPNLIGYARIGLAVLSFYYMAHNPWMSMSMYAVSCLLDAVDGHAARCYNQSSKFGAVLDMVTDRSTTSALVVFLATQYPGYAFPLQILTALDLSSHYMQMYASLTCGHASHKTVSPSAPWILRMYYTSKPVLFSVCMGNEFFFIGLYLRAWGAKQLGLEVGMAALLWSLIMVCFTISIPIMAFKQVVNAIQLVEASEMLAQADVKSRCAQKACESSVRRSD</sequence>
<comment type="catalytic activity">
    <reaction evidence="17">
        <text>a CDP-1,2-diacyl-sn-glycerol + myo-inositol = a 1,2-diacyl-sn-glycero-3-phospho-(1D-myo-inositol) + CMP + H(+)</text>
        <dbReference type="Rhea" id="RHEA:11580"/>
        <dbReference type="ChEBI" id="CHEBI:15378"/>
        <dbReference type="ChEBI" id="CHEBI:17268"/>
        <dbReference type="ChEBI" id="CHEBI:57880"/>
        <dbReference type="ChEBI" id="CHEBI:58332"/>
        <dbReference type="ChEBI" id="CHEBI:60377"/>
        <dbReference type="EC" id="2.7.8.11"/>
    </reaction>
</comment>